<dbReference type="PATRIC" id="fig|1185652.3.peg.1762"/>
<dbReference type="KEGG" id="sfd:USDA257_c16990"/>
<evidence type="ECO:0000313" key="1">
    <source>
        <dbReference type="EMBL" id="AFL50287.1"/>
    </source>
</evidence>
<dbReference type="AlphaFoldDB" id="I3X331"/>
<dbReference type="RefSeq" id="WP_014762468.1">
    <property type="nucleotide sequence ID" value="NC_018000.1"/>
</dbReference>
<dbReference type="EMBL" id="CP003563">
    <property type="protein sequence ID" value="AFL50287.1"/>
    <property type="molecule type" value="Genomic_DNA"/>
</dbReference>
<organism evidence="1 2">
    <name type="scientific">Sinorhizobium fredii (strain USDA 257)</name>
    <dbReference type="NCBI Taxonomy" id="1185652"/>
    <lineage>
        <taxon>Bacteria</taxon>
        <taxon>Pseudomonadati</taxon>
        <taxon>Pseudomonadota</taxon>
        <taxon>Alphaproteobacteria</taxon>
        <taxon>Hyphomicrobiales</taxon>
        <taxon>Rhizobiaceae</taxon>
        <taxon>Sinorhizobium/Ensifer group</taxon>
        <taxon>Sinorhizobium</taxon>
    </lineage>
</organism>
<evidence type="ECO:0000313" key="2">
    <source>
        <dbReference type="Proteomes" id="UP000006180"/>
    </source>
</evidence>
<gene>
    <name evidence="1" type="ORF">USDA257_c16990</name>
</gene>
<name>I3X331_SINF2</name>
<protein>
    <submittedName>
        <fullName evidence="1">Uncharacterized protein</fullName>
    </submittedName>
</protein>
<dbReference type="Proteomes" id="UP000006180">
    <property type="component" value="Chromosome"/>
</dbReference>
<reference evidence="1 2" key="1">
    <citation type="journal article" date="2012" name="J. Bacteriol.">
        <title>Complete genome sequence of the broad-host-range strain Sinorhizobium fredii USDA257.</title>
        <authorList>
            <person name="Schuldes J."/>
            <person name="Rodriguez Orbegoso M."/>
            <person name="Schmeisser C."/>
            <person name="Krishnan H.B."/>
            <person name="Daniel R."/>
            <person name="Streit W.R."/>
        </authorList>
    </citation>
    <scope>NUCLEOTIDE SEQUENCE [LARGE SCALE GENOMIC DNA]</scope>
    <source>
        <strain evidence="1 2">USDA 257</strain>
    </source>
</reference>
<sequence>MPPEDFESAVGALAKRIEAEGHSGVLAYRFFMNASEGTARGNIDFKDPGAWIGPHDIAMGWPK</sequence>
<dbReference type="STRING" id="1185652.USDA257_c16990"/>
<accession>I3X331</accession>
<dbReference type="HOGENOM" id="CLU_2883502_0_0_5"/>
<proteinExistence type="predicted"/>